<dbReference type="Pfam" id="PF23500">
    <property type="entry name" value="DUF7133"/>
    <property type="match status" value="1"/>
</dbReference>
<keyword evidence="5 7" id="KW-0408">Iron</keyword>
<evidence type="ECO:0000256" key="4">
    <source>
        <dbReference type="ARBA" id="ARBA00022982"/>
    </source>
</evidence>
<feature type="chain" id="PRO_5046548679" evidence="9">
    <location>
        <begin position="24"/>
        <end position="1330"/>
    </location>
</feature>
<proteinExistence type="predicted"/>
<dbReference type="InterPro" id="IPR013427">
    <property type="entry name" value="Haem-bd_dom_put"/>
</dbReference>
<dbReference type="SUPFAM" id="SSF63829">
    <property type="entry name" value="Calcium-dependent phosphotriesterase"/>
    <property type="match status" value="1"/>
</dbReference>
<dbReference type="PANTHER" id="PTHR33546">
    <property type="entry name" value="LARGE, MULTIFUNCTIONAL SECRETED PROTEIN-RELATED"/>
    <property type="match status" value="1"/>
</dbReference>
<dbReference type="InterPro" id="IPR036909">
    <property type="entry name" value="Cyt_c-like_dom_sf"/>
</dbReference>
<dbReference type="SUPFAM" id="SSF46626">
    <property type="entry name" value="Cytochrome c"/>
    <property type="match status" value="1"/>
</dbReference>
<dbReference type="PROSITE" id="PS00196">
    <property type="entry name" value="COPPER_BLUE"/>
    <property type="match status" value="1"/>
</dbReference>
<dbReference type="RefSeq" id="WP_289166469.1">
    <property type="nucleotide sequence ID" value="NZ_JASZZN010000023.1"/>
</dbReference>
<dbReference type="SUPFAM" id="SSF51658">
    <property type="entry name" value="Xylose isomerase-like"/>
    <property type="match status" value="1"/>
</dbReference>
<evidence type="ECO:0000313" key="12">
    <source>
        <dbReference type="Proteomes" id="UP001239462"/>
    </source>
</evidence>
<dbReference type="Pfam" id="PF20601">
    <property type="entry name" value="DUF6797"/>
    <property type="match status" value="1"/>
</dbReference>
<accession>A0ABT7PQ12</accession>
<dbReference type="NCBIfam" id="TIGR02603">
    <property type="entry name" value="CxxCH_TIGR02603"/>
    <property type="match status" value="1"/>
</dbReference>
<keyword evidence="6" id="KW-0186">Copper</keyword>
<keyword evidence="9" id="KW-0732">Signal</keyword>
<dbReference type="Proteomes" id="UP001239462">
    <property type="component" value="Unassembled WGS sequence"/>
</dbReference>
<feature type="region of interest" description="Disordered" evidence="8">
    <location>
        <begin position="284"/>
        <end position="308"/>
    </location>
</feature>
<dbReference type="InterPro" id="IPR028871">
    <property type="entry name" value="BlueCu_1_BS"/>
</dbReference>
<evidence type="ECO:0000256" key="7">
    <source>
        <dbReference type="PROSITE-ProRule" id="PRU00433"/>
    </source>
</evidence>
<evidence type="ECO:0000256" key="8">
    <source>
        <dbReference type="SAM" id="MobiDB-lite"/>
    </source>
</evidence>
<name>A0ABT7PQ12_9BACT</name>
<dbReference type="InterPro" id="IPR036237">
    <property type="entry name" value="Xyl_isomerase-like_sf"/>
</dbReference>
<dbReference type="CDD" id="cd04233">
    <property type="entry name" value="Auracyanin"/>
    <property type="match status" value="1"/>
</dbReference>
<dbReference type="Gene3D" id="3.20.20.150">
    <property type="entry name" value="Divalent-metal-dependent TIM barrel enzymes"/>
    <property type="match status" value="1"/>
</dbReference>
<gene>
    <name evidence="11" type="ORF">QTN89_24295</name>
</gene>
<keyword evidence="1" id="KW-0813">Transport</keyword>
<dbReference type="InterPro" id="IPR008972">
    <property type="entry name" value="Cupredoxin"/>
</dbReference>
<evidence type="ECO:0000256" key="3">
    <source>
        <dbReference type="ARBA" id="ARBA00022723"/>
    </source>
</evidence>
<keyword evidence="12" id="KW-1185">Reference proteome</keyword>
<evidence type="ECO:0000256" key="1">
    <source>
        <dbReference type="ARBA" id="ARBA00022448"/>
    </source>
</evidence>
<sequence>MRLSICFSSCALTLLMLLTPGFAQIPDNFRDENLVAWCIVPFDSKERSPSERAEMASRLGLKRVAYDWRAKHVPTFEDEILQYQKHGIEYFAFWGVHDKAFELFEKYDLHPQIWHTVPSPPAENQAAKVKAAAEAMLPIADKAKQIGSQLGLYNHGGWGGEPENMVAVCQYLREHHDADHVGIVYNLHHGHSHVDNFPERLAKMQPYLLCLNLNGMIRDGDQKGKKIVPLGEGEFELQLMRQIIDAGYEGPIGIIGHTQDDVEQRLSDNLDGLHWLLPQLEGKAAGPRPKLRTYERPSPVPSEDDQSQFVVPEYSPQVVSPLIKRAQQIGDRQRGLMAFANHKTACVSCHRIGEHGGSVGPDLSQIGRQRKPTELIEAVLWPNRQIDEKYTAHAFLDSSGKTHQGYIVNQNDDTVTLADVNGIAPNVELAIEDIEASRKVGSLMPENLAATLTRAELFDLVSFLASLGTDNALSGDVIASVLANAQSHAHAPESFPYDREPLHPELHPDWTKPVNRDRVYDYYSKQADHFRGQSPLPPLLTEYPGLDGGTLGHWGNQNDTVWADGRWNDTDLGSLIGGIFRSGKHTIPRAVCVSLGGSSQTSVCFNPETLRFEFAWQGGFVTFSDHRHGFLSGISPKGKSIEIAEQAAPTNARYEGYYRYGERVLFSYRSGGEAYLAEAILNDDGEITIQTNLRTTHPLAAKLSDPKRQWQETFETEINLGQAQPYAVDSIGLPFDNPYGALFFCGGHGFQEDGTALVCTMQGDVWKVSDFAYPSTKATWSRFASGLHHPQGMVVDKDGVFVLGRDQITRLHDLNDDGEADFYECFSNVYETSAAGHDFICGLQRDSQGRFYTASGNQGVVRISADGQQAEVIGTGFRNPDGLGVMPDGMVTVPCSEGTWTPSSMICAFRPGEPFWERNRSAKDSPAAVPHFGYRGPINGQAPSLPLVYLPRGIDNSSGGQTSVPGDRWGPLKGQILHVSFGTGTYYLVLRDQVDGQWQGAAVPLPGEFRSGAHRAKFNPHDGQLYVTGTQGWGSYTPDDGCFARVRYTGESVQLPIGFRAHENGIAIRFAQPLDETVVGEPTQHFAQAWNYRYSAAYGSPEFSTRHLGIRGHDTMVIRSASVLDDGQTLFLEIPDIQPVNQLHLRLQAAQGEFHDLFATVHALDRPRQDIPGYAHVTKQIHPHPMILDMAMATRSLPNPYRKKISGFREITIETATNLSYQTRSFRVRPGEAIALTLMNPDVVPHNWALVKPDALETVGRLADKLISDPEAALRHYVPDSPDVLAYTDVVLPQDRMKIYFRVPQKRGHYPYLCTFPGHWKVMNGVMIVE</sequence>
<dbReference type="InterPro" id="IPR009056">
    <property type="entry name" value="Cyt_c-like_dom"/>
</dbReference>
<comment type="caution">
    <text evidence="11">The sequence shown here is derived from an EMBL/GenBank/DDBJ whole genome shotgun (WGS) entry which is preliminary data.</text>
</comment>
<feature type="domain" description="Cytochrome c" evidence="10">
    <location>
        <begin position="330"/>
        <end position="468"/>
    </location>
</feature>
<dbReference type="Gene3D" id="2.120.10.30">
    <property type="entry name" value="TolB, C-terminal domain"/>
    <property type="match status" value="1"/>
</dbReference>
<evidence type="ECO:0000313" key="11">
    <source>
        <dbReference type="EMBL" id="MDM4018595.1"/>
    </source>
</evidence>
<evidence type="ECO:0000256" key="9">
    <source>
        <dbReference type="SAM" id="SignalP"/>
    </source>
</evidence>
<dbReference type="Gene3D" id="1.10.760.10">
    <property type="entry name" value="Cytochrome c-like domain"/>
    <property type="match status" value="1"/>
</dbReference>
<dbReference type="Pfam" id="PF00127">
    <property type="entry name" value="Copper-bind"/>
    <property type="match status" value="1"/>
</dbReference>
<keyword evidence="4" id="KW-0249">Electron transport</keyword>
<keyword evidence="2 7" id="KW-0349">Heme</keyword>
<dbReference type="InterPro" id="IPR011042">
    <property type="entry name" value="6-blade_b-propeller_TolB-like"/>
</dbReference>
<evidence type="ECO:0000259" key="10">
    <source>
        <dbReference type="PROSITE" id="PS51007"/>
    </source>
</evidence>
<evidence type="ECO:0000256" key="5">
    <source>
        <dbReference type="ARBA" id="ARBA00023004"/>
    </source>
</evidence>
<dbReference type="EMBL" id="JASZZN010000023">
    <property type="protein sequence ID" value="MDM4018595.1"/>
    <property type="molecule type" value="Genomic_DNA"/>
</dbReference>
<dbReference type="InterPro" id="IPR000923">
    <property type="entry name" value="BlueCu_1"/>
</dbReference>
<dbReference type="SUPFAM" id="SSF49503">
    <property type="entry name" value="Cupredoxins"/>
    <property type="match status" value="1"/>
</dbReference>
<organism evidence="11 12">
    <name type="scientific">Roseiconus lacunae</name>
    <dbReference type="NCBI Taxonomy" id="2605694"/>
    <lineage>
        <taxon>Bacteria</taxon>
        <taxon>Pseudomonadati</taxon>
        <taxon>Planctomycetota</taxon>
        <taxon>Planctomycetia</taxon>
        <taxon>Pirellulales</taxon>
        <taxon>Pirellulaceae</taxon>
        <taxon>Roseiconus</taxon>
    </lineage>
</organism>
<dbReference type="InterPro" id="IPR055557">
    <property type="entry name" value="DUF7133"/>
</dbReference>
<feature type="signal peptide" evidence="9">
    <location>
        <begin position="1"/>
        <end position="23"/>
    </location>
</feature>
<evidence type="ECO:0000256" key="2">
    <source>
        <dbReference type="ARBA" id="ARBA00022617"/>
    </source>
</evidence>
<dbReference type="Gene3D" id="2.60.40.420">
    <property type="entry name" value="Cupredoxins - blue copper proteins"/>
    <property type="match status" value="1"/>
</dbReference>
<dbReference type="InterPro" id="IPR046476">
    <property type="entry name" value="DUF6797"/>
</dbReference>
<evidence type="ECO:0000256" key="6">
    <source>
        <dbReference type="ARBA" id="ARBA00023008"/>
    </source>
</evidence>
<dbReference type="PROSITE" id="PS51007">
    <property type="entry name" value="CYTC"/>
    <property type="match status" value="1"/>
</dbReference>
<keyword evidence="3 7" id="KW-0479">Metal-binding</keyword>
<reference evidence="11 12" key="1">
    <citation type="submission" date="2023-06" db="EMBL/GenBank/DDBJ databases">
        <title>Roseiconus lacunae JC819 isolated from Gulf of Mannar region, Tamil Nadu.</title>
        <authorList>
            <person name="Pk S."/>
            <person name="Ch S."/>
            <person name="Ch V.R."/>
        </authorList>
    </citation>
    <scope>NUCLEOTIDE SEQUENCE [LARGE SCALE GENOMIC DNA]</scope>
    <source>
        <strain evidence="11 12">JC819</strain>
    </source>
</reference>
<dbReference type="PANTHER" id="PTHR33546:SF1">
    <property type="entry name" value="LARGE, MULTIFUNCTIONAL SECRETED PROTEIN"/>
    <property type="match status" value="1"/>
</dbReference>
<protein>
    <submittedName>
        <fullName evidence="11">TIM barrel protein</fullName>
    </submittedName>
</protein>